<evidence type="ECO:0000259" key="1">
    <source>
        <dbReference type="Pfam" id="PF01636"/>
    </source>
</evidence>
<protein>
    <submittedName>
        <fullName evidence="2">Putative phosphotransferase</fullName>
    </submittedName>
</protein>
<dbReference type="EMBL" id="CP004121">
    <property type="protein sequence ID" value="AGF57234.1"/>
    <property type="molecule type" value="Genomic_DNA"/>
</dbReference>
<reference evidence="2 3" key="1">
    <citation type="submission" date="2013-02" db="EMBL/GenBank/DDBJ databases">
        <title>Genome sequence of Clostridium saccharoperbutylacetonicum N1-4(HMT).</title>
        <authorList>
            <person name="Poehlein A."/>
            <person name="Daniel R."/>
        </authorList>
    </citation>
    <scope>NUCLEOTIDE SEQUENCE [LARGE SCALE GENOMIC DNA]</scope>
    <source>
        <strain evidence="3">N1-4(HMT)</strain>
    </source>
</reference>
<dbReference type="Proteomes" id="UP000011728">
    <property type="component" value="Chromosome"/>
</dbReference>
<dbReference type="InterPro" id="IPR011009">
    <property type="entry name" value="Kinase-like_dom_sf"/>
</dbReference>
<accession>M1MH41</accession>
<keyword evidence="3" id="KW-1185">Reference proteome</keyword>
<dbReference type="Pfam" id="PF01636">
    <property type="entry name" value="APH"/>
    <property type="match status" value="1"/>
</dbReference>
<gene>
    <name evidence="2" type="ORF">Cspa_c34730</name>
</gene>
<dbReference type="eggNOG" id="COG3173">
    <property type="taxonomic scope" value="Bacteria"/>
</dbReference>
<dbReference type="RefSeq" id="WP_015393552.1">
    <property type="nucleotide sequence ID" value="NC_020291.1"/>
</dbReference>
<dbReference type="KEGG" id="csr:Cspa_c34730"/>
<dbReference type="SUPFAM" id="SSF56112">
    <property type="entry name" value="Protein kinase-like (PK-like)"/>
    <property type="match status" value="1"/>
</dbReference>
<organism evidence="2 3">
    <name type="scientific">Clostridium saccharoperbutylacetonicum N1-4(HMT)</name>
    <dbReference type="NCBI Taxonomy" id="931276"/>
    <lineage>
        <taxon>Bacteria</taxon>
        <taxon>Bacillati</taxon>
        <taxon>Bacillota</taxon>
        <taxon>Clostridia</taxon>
        <taxon>Eubacteriales</taxon>
        <taxon>Clostridiaceae</taxon>
        <taxon>Clostridium</taxon>
    </lineage>
</organism>
<dbReference type="Gene3D" id="3.90.1200.10">
    <property type="match status" value="1"/>
</dbReference>
<proteinExistence type="predicted"/>
<dbReference type="AlphaFoldDB" id="M1MH41"/>
<dbReference type="PANTHER" id="PTHR41283:SF1">
    <property type="entry name" value="AMINOGLYCOSIDE PHOSPHOTRANSFERASE DOMAIN-CONTAINING PROTEIN"/>
    <property type="match status" value="1"/>
</dbReference>
<keyword evidence="2" id="KW-0808">Transferase</keyword>
<dbReference type="HOGENOM" id="CLU_078715_0_0_9"/>
<sequence>MPINDFKTRILIEKGWSDDIKYCVITPEGKKYLLRISKIEQKECKKVEFEMMQHVEELGVPMCKPIEFGTCDEGVYFLQSWIEGEDFGEILTTLTNKEQYLYGIEAGKILKHIHTIPAPDTQEEWKVRFNRKILRKIQMYKDCPIKYENGQSFIDYINENRYLLKNRSQCYQHGDYHVGNMMIDYEGKLQIIDFDRYDFGDPWEEFNRIVWCAQQSPLFASGMVNRYFDGDVPMDFWRLLALYISSNTLSSLPWAIQFGQSEIDIMIKQAQDVLEWYNNMKDPVPSWYKGSIK</sequence>
<evidence type="ECO:0000313" key="2">
    <source>
        <dbReference type="EMBL" id="AGF57234.1"/>
    </source>
</evidence>
<dbReference type="OrthoDB" id="334783at2"/>
<feature type="domain" description="Aminoglycoside phosphotransferase" evidence="1">
    <location>
        <begin position="11"/>
        <end position="235"/>
    </location>
</feature>
<dbReference type="PANTHER" id="PTHR41283">
    <property type="entry name" value="AMINOGLYCOSIDE PHOSPHOTRANSFERASE"/>
    <property type="match status" value="1"/>
</dbReference>
<name>M1MH41_9CLOT</name>
<dbReference type="InterPro" id="IPR002575">
    <property type="entry name" value="Aminoglycoside_PTrfase"/>
</dbReference>
<evidence type="ECO:0000313" key="3">
    <source>
        <dbReference type="Proteomes" id="UP000011728"/>
    </source>
</evidence>
<dbReference type="PATRIC" id="fig|931276.5.peg.3499"/>
<dbReference type="STRING" id="36745.CLSAP_32370"/>
<dbReference type="GO" id="GO:0016740">
    <property type="term" value="F:transferase activity"/>
    <property type="evidence" value="ECO:0007669"/>
    <property type="project" value="UniProtKB-KW"/>
</dbReference>